<evidence type="ECO:0000313" key="1">
    <source>
        <dbReference type="EMBL" id="GAI96728.1"/>
    </source>
</evidence>
<proteinExistence type="predicted"/>
<sequence>MTQDPELPCCWEHLESPWYVSFEYLQDPDLSRLFIIHLITAQWYFFNAVADHVDEGHIFHNENTECFWDIGAIEGIGTVTWQLESMKLMGLINIEVANDLFMEMRPLDDGPKVYKYCNLRDATNIAIKFEPD</sequence>
<reference evidence="1" key="1">
    <citation type="journal article" date="2014" name="Front. Microbiol.">
        <title>High frequency of phylogenetically diverse reductive dehalogenase-homologous genes in deep subseafloor sedimentary metagenomes.</title>
        <authorList>
            <person name="Kawai M."/>
            <person name="Futagami T."/>
            <person name="Toyoda A."/>
            <person name="Takaki Y."/>
            <person name="Nishi S."/>
            <person name="Hori S."/>
            <person name="Arai W."/>
            <person name="Tsubouchi T."/>
            <person name="Morono Y."/>
            <person name="Uchiyama I."/>
            <person name="Ito T."/>
            <person name="Fujiyama A."/>
            <person name="Inagaki F."/>
            <person name="Takami H."/>
        </authorList>
    </citation>
    <scope>NUCLEOTIDE SEQUENCE</scope>
    <source>
        <strain evidence="1">Expedition CK06-06</strain>
    </source>
</reference>
<accession>X1SUU6</accession>
<dbReference type="EMBL" id="BARW01016922">
    <property type="protein sequence ID" value="GAI96728.1"/>
    <property type="molecule type" value="Genomic_DNA"/>
</dbReference>
<protein>
    <submittedName>
        <fullName evidence="1">Uncharacterized protein</fullName>
    </submittedName>
</protein>
<dbReference type="AlphaFoldDB" id="X1SUU6"/>
<comment type="caution">
    <text evidence="1">The sequence shown here is derived from an EMBL/GenBank/DDBJ whole genome shotgun (WGS) entry which is preliminary data.</text>
</comment>
<organism evidence="1">
    <name type="scientific">marine sediment metagenome</name>
    <dbReference type="NCBI Taxonomy" id="412755"/>
    <lineage>
        <taxon>unclassified sequences</taxon>
        <taxon>metagenomes</taxon>
        <taxon>ecological metagenomes</taxon>
    </lineage>
</organism>
<gene>
    <name evidence="1" type="ORF">S12H4_29348</name>
</gene>
<name>X1SUU6_9ZZZZ</name>